<keyword evidence="3" id="KW-1185">Reference proteome</keyword>
<gene>
    <name evidence="2" type="ORF">NDU88_006007</name>
</gene>
<sequence>MHEGVIHDIHGLAFLPEVLPSEITPGLSYKDYRYEDEYDLDHSEDDELNLDLEEDIVGKLGEKNVVKDPEGGEIFSPELIQDSRRAEK</sequence>
<reference evidence="2" key="1">
    <citation type="journal article" date="2022" name="bioRxiv">
        <title>Sequencing and chromosome-scale assembly of the giantPleurodeles waltlgenome.</title>
        <authorList>
            <person name="Brown T."/>
            <person name="Elewa A."/>
            <person name="Iarovenko S."/>
            <person name="Subramanian E."/>
            <person name="Araus A.J."/>
            <person name="Petzold A."/>
            <person name="Susuki M."/>
            <person name="Suzuki K.-i.T."/>
            <person name="Hayashi T."/>
            <person name="Toyoda A."/>
            <person name="Oliveira C."/>
            <person name="Osipova E."/>
            <person name="Leigh N.D."/>
            <person name="Simon A."/>
            <person name="Yun M.H."/>
        </authorList>
    </citation>
    <scope>NUCLEOTIDE SEQUENCE</scope>
    <source>
        <strain evidence="2">20211129_DDA</strain>
        <tissue evidence="2">Liver</tissue>
    </source>
</reference>
<dbReference type="AlphaFoldDB" id="A0AAV7NPI3"/>
<evidence type="ECO:0000313" key="2">
    <source>
        <dbReference type="EMBL" id="KAJ1117811.1"/>
    </source>
</evidence>
<comment type="caution">
    <text evidence="2">The sequence shown here is derived from an EMBL/GenBank/DDBJ whole genome shotgun (WGS) entry which is preliminary data.</text>
</comment>
<name>A0AAV7NPI3_PLEWA</name>
<feature type="region of interest" description="Disordered" evidence="1">
    <location>
        <begin position="68"/>
        <end position="88"/>
    </location>
</feature>
<dbReference type="Proteomes" id="UP001066276">
    <property type="component" value="Chromosome 8"/>
</dbReference>
<organism evidence="2 3">
    <name type="scientific">Pleurodeles waltl</name>
    <name type="common">Iberian ribbed newt</name>
    <dbReference type="NCBI Taxonomy" id="8319"/>
    <lineage>
        <taxon>Eukaryota</taxon>
        <taxon>Metazoa</taxon>
        <taxon>Chordata</taxon>
        <taxon>Craniata</taxon>
        <taxon>Vertebrata</taxon>
        <taxon>Euteleostomi</taxon>
        <taxon>Amphibia</taxon>
        <taxon>Batrachia</taxon>
        <taxon>Caudata</taxon>
        <taxon>Salamandroidea</taxon>
        <taxon>Salamandridae</taxon>
        <taxon>Pleurodelinae</taxon>
        <taxon>Pleurodeles</taxon>
    </lineage>
</organism>
<dbReference type="EMBL" id="JANPWB010000012">
    <property type="protein sequence ID" value="KAJ1117811.1"/>
    <property type="molecule type" value="Genomic_DNA"/>
</dbReference>
<protein>
    <submittedName>
        <fullName evidence="2">Uncharacterized protein</fullName>
    </submittedName>
</protein>
<evidence type="ECO:0000313" key="3">
    <source>
        <dbReference type="Proteomes" id="UP001066276"/>
    </source>
</evidence>
<evidence type="ECO:0000256" key="1">
    <source>
        <dbReference type="SAM" id="MobiDB-lite"/>
    </source>
</evidence>
<accession>A0AAV7NPI3</accession>
<proteinExistence type="predicted"/>